<accession>A0A3N4HR39</accession>
<dbReference type="AlphaFoldDB" id="A0A3N4HR39"/>
<dbReference type="PANTHER" id="PTHR24188:SF29">
    <property type="entry name" value="GH09064P"/>
    <property type="match status" value="1"/>
</dbReference>
<evidence type="ECO:0000256" key="1">
    <source>
        <dbReference type="ARBA" id="ARBA00022737"/>
    </source>
</evidence>
<evidence type="ECO:0000313" key="4">
    <source>
        <dbReference type="EMBL" id="RPA74260.1"/>
    </source>
</evidence>
<organism evidence="4 5">
    <name type="scientific">Ascobolus immersus RN42</name>
    <dbReference type="NCBI Taxonomy" id="1160509"/>
    <lineage>
        <taxon>Eukaryota</taxon>
        <taxon>Fungi</taxon>
        <taxon>Dikarya</taxon>
        <taxon>Ascomycota</taxon>
        <taxon>Pezizomycotina</taxon>
        <taxon>Pezizomycetes</taxon>
        <taxon>Pezizales</taxon>
        <taxon>Ascobolaceae</taxon>
        <taxon>Ascobolus</taxon>
    </lineage>
</organism>
<evidence type="ECO:0000313" key="5">
    <source>
        <dbReference type="Proteomes" id="UP000275078"/>
    </source>
</evidence>
<dbReference type="EMBL" id="ML119795">
    <property type="protein sequence ID" value="RPA74260.1"/>
    <property type="molecule type" value="Genomic_DNA"/>
</dbReference>
<dbReference type="PROSITE" id="PS50088">
    <property type="entry name" value="ANK_REPEAT"/>
    <property type="match status" value="3"/>
</dbReference>
<sequence length="126" mass="13041">TDKKGDTPLVMAVKAGRTEVVKVLLSFGADPEASGWPLMCAVTSGHLSLVEVLILSDPKLAGVEYVNAMGETPLLVAVGLEWAEGVGVLLQAGADGEVVDELGMTPLRLAIEQGWMEGVKALLDGG</sequence>
<dbReference type="Proteomes" id="UP000275078">
    <property type="component" value="Unassembled WGS sequence"/>
</dbReference>
<proteinExistence type="predicted"/>
<feature type="repeat" description="ANK" evidence="3">
    <location>
        <begin position="4"/>
        <end position="36"/>
    </location>
</feature>
<dbReference type="SUPFAM" id="SSF48403">
    <property type="entry name" value="Ankyrin repeat"/>
    <property type="match status" value="1"/>
</dbReference>
<dbReference type="OrthoDB" id="426293at2759"/>
<feature type="non-terminal residue" evidence="4">
    <location>
        <position position="1"/>
    </location>
</feature>
<dbReference type="Pfam" id="PF12796">
    <property type="entry name" value="Ank_2"/>
    <property type="match status" value="1"/>
</dbReference>
<dbReference type="Gene3D" id="1.25.40.20">
    <property type="entry name" value="Ankyrin repeat-containing domain"/>
    <property type="match status" value="1"/>
</dbReference>
<feature type="non-terminal residue" evidence="4">
    <location>
        <position position="126"/>
    </location>
</feature>
<keyword evidence="5" id="KW-1185">Reference proteome</keyword>
<dbReference type="PANTHER" id="PTHR24188">
    <property type="entry name" value="ANKYRIN REPEAT PROTEIN"/>
    <property type="match status" value="1"/>
</dbReference>
<name>A0A3N4HR39_ASCIM</name>
<dbReference type="InterPro" id="IPR036770">
    <property type="entry name" value="Ankyrin_rpt-contain_sf"/>
</dbReference>
<evidence type="ECO:0000256" key="2">
    <source>
        <dbReference type="ARBA" id="ARBA00023043"/>
    </source>
</evidence>
<gene>
    <name evidence="4" type="ORF">BJ508DRAFT_189022</name>
</gene>
<feature type="repeat" description="ANK" evidence="3">
    <location>
        <begin position="69"/>
        <end position="101"/>
    </location>
</feature>
<dbReference type="InterPro" id="IPR002110">
    <property type="entry name" value="Ankyrin_rpt"/>
</dbReference>
<evidence type="ECO:0000256" key="3">
    <source>
        <dbReference type="PROSITE-ProRule" id="PRU00023"/>
    </source>
</evidence>
<keyword evidence="2 3" id="KW-0040">ANK repeat</keyword>
<protein>
    <submittedName>
        <fullName evidence="4">Ankyrin</fullName>
    </submittedName>
</protein>
<dbReference type="STRING" id="1160509.A0A3N4HR39"/>
<feature type="repeat" description="ANK" evidence="3">
    <location>
        <begin position="102"/>
        <end position="126"/>
    </location>
</feature>
<dbReference type="PROSITE" id="PS50297">
    <property type="entry name" value="ANK_REP_REGION"/>
    <property type="match status" value="2"/>
</dbReference>
<keyword evidence="1" id="KW-0677">Repeat</keyword>
<reference evidence="4 5" key="1">
    <citation type="journal article" date="2018" name="Nat. Ecol. Evol.">
        <title>Pezizomycetes genomes reveal the molecular basis of ectomycorrhizal truffle lifestyle.</title>
        <authorList>
            <person name="Murat C."/>
            <person name="Payen T."/>
            <person name="Noel B."/>
            <person name="Kuo A."/>
            <person name="Morin E."/>
            <person name="Chen J."/>
            <person name="Kohler A."/>
            <person name="Krizsan K."/>
            <person name="Balestrini R."/>
            <person name="Da Silva C."/>
            <person name="Montanini B."/>
            <person name="Hainaut M."/>
            <person name="Levati E."/>
            <person name="Barry K.W."/>
            <person name="Belfiori B."/>
            <person name="Cichocki N."/>
            <person name="Clum A."/>
            <person name="Dockter R.B."/>
            <person name="Fauchery L."/>
            <person name="Guy J."/>
            <person name="Iotti M."/>
            <person name="Le Tacon F."/>
            <person name="Lindquist E.A."/>
            <person name="Lipzen A."/>
            <person name="Malagnac F."/>
            <person name="Mello A."/>
            <person name="Molinier V."/>
            <person name="Miyauchi S."/>
            <person name="Poulain J."/>
            <person name="Riccioni C."/>
            <person name="Rubini A."/>
            <person name="Sitrit Y."/>
            <person name="Splivallo R."/>
            <person name="Traeger S."/>
            <person name="Wang M."/>
            <person name="Zifcakova L."/>
            <person name="Wipf D."/>
            <person name="Zambonelli A."/>
            <person name="Paolocci F."/>
            <person name="Nowrousian M."/>
            <person name="Ottonello S."/>
            <person name="Baldrian P."/>
            <person name="Spatafora J.W."/>
            <person name="Henrissat B."/>
            <person name="Nagy L.G."/>
            <person name="Aury J.M."/>
            <person name="Wincker P."/>
            <person name="Grigoriev I.V."/>
            <person name="Bonfante P."/>
            <person name="Martin F.M."/>
        </authorList>
    </citation>
    <scope>NUCLEOTIDE SEQUENCE [LARGE SCALE GENOMIC DNA]</scope>
    <source>
        <strain evidence="4 5">RN42</strain>
    </source>
</reference>
<dbReference type="SMART" id="SM00248">
    <property type="entry name" value="ANK"/>
    <property type="match status" value="2"/>
</dbReference>